<dbReference type="AlphaFoldDB" id="A0A8C2SS70"/>
<reference evidence="1" key="2">
    <citation type="submission" date="2025-08" db="UniProtKB">
        <authorList>
            <consortium name="Ensembl"/>
        </authorList>
    </citation>
    <scope>IDENTIFICATION</scope>
</reference>
<reference evidence="1" key="3">
    <citation type="submission" date="2025-09" db="UniProtKB">
        <authorList>
            <consortium name="Ensembl"/>
        </authorList>
    </citation>
    <scope>IDENTIFICATION</scope>
</reference>
<evidence type="ECO:0000313" key="2">
    <source>
        <dbReference type="Proteomes" id="UP000694412"/>
    </source>
</evidence>
<evidence type="ECO:0000313" key="1">
    <source>
        <dbReference type="Ensembl" id="ENSCJPP00005002939.1"/>
    </source>
</evidence>
<sequence>MSFNEGHRCTESAEVYSKAKGNAEQSSGGITWVYHFFCFWDRDLLRTFCRAEIPVGSRRLLE</sequence>
<dbReference type="Ensembl" id="ENSCJPT00005005363.1">
    <property type="protein sequence ID" value="ENSCJPP00005002939.1"/>
    <property type="gene ID" value="ENSCJPG00005003211.1"/>
</dbReference>
<protein>
    <submittedName>
        <fullName evidence="1">Uncharacterized protein</fullName>
    </submittedName>
</protein>
<organism evidence="1 2">
    <name type="scientific">Coturnix japonica</name>
    <name type="common">Japanese quail</name>
    <name type="synonym">Coturnix coturnix japonica</name>
    <dbReference type="NCBI Taxonomy" id="93934"/>
    <lineage>
        <taxon>Eukaryota</taxon>
        <taxon>Metazoa</taxon>
        <taxon>Chordata</taxon>
        <taxon>Craniata</taxon>
        <taxon>Vertebrata</taxon>
        <taxon>Euteleostomi</taxon>
        <taxon>Archelosauria</taxon>
        <taxon>Archosauria</taxon>
        <taxon>Dinosauria</taxon>
        <taxon>Saurischia</taxon>
        <taxon>Theropoda</taxon>
        <taxon>Coelurosauria</taxon>
        <taxon>Aves</taxon>
        <taxon>Neognathae</taxon>
        <taxon>Galloanserae</taxon>
        <taxon>Galliformes</taxon>
        <taxon>Phasianidae</taxon>
        <taxon>Perdicinae</taxon>
        <taxon>Coturnix</taxon>
    </lineage>
</organism>
<name>A0A8C2SS70_COTJA</name>
<accession>A0A8C2SS70</accession>
<reference evidence="1" key="1">
    <citation type="submission" date="2015-11" db="EMBL/GenBank/DDBJ databases">
        <authorList>
            <consortium name="International Coturnix japonica Genome Analysis Consortium"/>
            <person name="Warren W."/>
            <person name="Burt D.W."/>
            <person name="Antin P.B."/>
            <person name="Lanford R."/>
            <person name="Gros J."/>
            <person name="Wilson R.K."/>
        </authorList>
    </citation>
    <scope>NUCLEOTIDE SEQUENCE [LARGE SCALE GENOMIC DNA]</scope>
</reference>
<proteinExistence type="predicted"/>
<keyword evidence="2" id="KW-1185">Reference proteome</keyword>
<dbReference type="Proteomes" id="UP000694412">
    <property type="component" value="Chromosome 1"/>
</dbReference>